<proteinExistence type="predicted"/>
<dbReference type="SUPFAM" id="SSF56112">
    <property type="entry name" value="Protein kinase-like (PK-like)"/>
    <property type="match status" value="1"/>
</dbReference>
<dbReference type="EMBL" id="WIQZ01000072">
    <property type="protein sequence ID" value="KAF3128221.1"/>
    <property type="molecule type" value="Genomic_DNA"/>
</dbReference>
<accession>A0A7C8P2P3</accession>
<gene>
    <name evidence="2" type="ORF">TWF703_009664</name>
</gene>
<protein>
    <recommendedName>
        <fullName evidence="1">Aminoglycoside phosphotransferase domain-containing protein</fullName>
    </recommendedName>
</protein>
<evidence type="ECO:0000313" key="2">
    <source>
        <dbReference type="EMBL" id="KAF3128221.1"/>
    </source>
</evidence>
<dbReference type="PANTHER" id="PTHR21310:SF39">
    <property type="entry name" value="AMINOGLYCOSIDE PHOSPHOTRANSFERASE DOMAIN-CONTAINING PROTEIN"/>
    <property type="match status" value="1"/>
</dbReference>
<dbReference type="AlphaFoldDB" id="A0A7C8P2P3"/>
<dbReference type="Proteomes" id="UP000480548">
    <property type="component" value="Unassembled WGS sequence"/>
</dbReference>
<dbReference type="Gene3D" id="3.90.1200.10">
    <property type="match status" value="1"/>
</dbReference>
<dbReference type="InterPro" id="IPR051678">
    <property type="entry name" value="AGP_Transferase"/>
</dbReference>
<evidence type="ECO:0000259" key="1">
    <source>
        <dbReference type="Pfam" id="PF01636"/>
    </source>
</evidence>
<sequence>MTLLMVWIVVNGEETCTWQDWIVDTMSHEAFTDDEIVEYYEYHTQNSASSPVSRCLNDTSIPSGTNNLRNGRLVLLPPRAIIKSGLYIGDEAQNLQSASSILSSTSILRVPKLYRVFERHGMGYLVMEYIPGRHLNIDDEEEVDWLVGKVVEVVMHFWGLGKGDIVGAIGGGRCRGYWWSSDFPKFEDKKGLEEWFLKRLQAHERQYLRMNRVDMALCHMDLVSRNILIVEGEDGEKEVAVVDWESAGRFPKMFEVARLEMVVSSRRGLPTVSGDSNAISTEKEMRFERKLLEKLKGMLDTEEIEMIEGVRRAWEGV</sequence>
<dbReference type="PANTHER" id="PTHR21310">
    <property type="entry name" value="AMINOGLYCOSIDE PHOSPHOTRANSFERASE-RELATED-RELATED"/>
    <property type="match status" value="1"/>
</dbReference>
<organism evidence="2 3">
    <name type="scientific">Orbilia oligospora</name>
    <name type="common">Nematode-trapping fungus</name>
    <name type="synonym">Arthrobotrys oligospora</name>
    <dbReference type="NCBI Taxonomy" id="2813651"/>
    <lineage>
        <taxon>Eukaryota</taxon>
        <taxon>Fungi</taxon>
        <taxon>Dikarya</taxon>
        <taxon>Ascomycota</taxon>
        <taxon>Pezizomycotina</taxon>
        <taxon>Orbiliomycetes</taxon>
        <taxon>Orbiliales</taxon>
        <taxon>Orbiliaceae</taxon>
        <taxon>Orbilia</taxon>
    </lineage>
</organism>
<comment type="caution">
    <text evidence="2">The sequence shown here is derived from an EMBL/GenBank/DDBJ whole genome shotgun (WGS) entry which is preliminary data.</text>
</comment>
<dbReference type="InterPro" id="IPR002575">
    <property type="entry name" value="Aminoglycoside_PTrfase"/>
</dbReference>
<feature type="domain" description="Aminoglycoside phosphotransferase" evidence="1">
    <location>
        <begin position="100"/>
        <end position="259"/>
    </location>
</feature>
<dbReference type="InterPro" id="IPR011009">
    <property type="entry name" value="Kinase-like_dom_sf"/>
</dbReference>
<reference evidence="2 3" key="1">
    <citation type="submission" date="2019-06" db="EMBL/GenBank/DDBJ databases">
        <authorList>
            <person name="Palmer J.M."/>
        </authorList>
    </citation>
    <scope>NUCLEOTIDE SEQUENCE [LARGE SCALE GENOMIC DNA]</scope>
    <source>
        <strain evidence="2 3">TWF703</strain>
    </source>
</reference>
<name>A0A7C8P2P3_ORBOL</name>
<evidence type="ECO:0000313" key="3">
    <source>
        <dbReference type="Proteomes" id="UP000480548"/>
    </source>
</evidence>
<dbReference type="Pfam" id="PF01636">
    <property type="entry name" value="APH"/>
    <property type="match status" value="1"/>
</dbReference>